<proteinExistence type="predicted"/>
<evidence type="ECO:0000313" key="4">
    <source>
        <dbReference type="EMBL" id="KAA8564650.1"/>
    </source>
</evidence>
<keyword evidence="2" id="KW-0539">Nucleus</keyword>
<dbReference type="InterPro" id="IPR050613">
    <property type="entry name" value="Sec_Metabolite_Reg"/>
</dbReference>
<reference evidence="4 5" key="1">
    <citation type="submission" date="2019-06" db="EMBL/GenBank/DDBJ databases">
        <title>Genome Sequence of the Brown Rot Fungal Pathogen Monilinia fructicola.</title>
        <authorList>
            <person name="De Miccolis Angelini R.M."/>
            <person name="Landi L."/>
            <person name="Abate D."/>
            <person name="Pollastro S."/>
            <person name="Romanazzi G."/>
            <person name="Faretra F."/>
        </authorList>
    </citation>
    <scope>NUCLEOTIDE SEQUENCE [LARGE SCALE GENOMIC DNA]</scope>
    <source>
        <strain evidence="4 5">Mfrc123</strain>
    </source>
</reference>
<comment type="caution">
    <text evidence="4">The sequence shown here is derived from an EMBL/GenBank/DDBJ whole genome shotgun (WGS) entry which is preliminary data.</text>
</comment>
<dbReference type="VEuPathDB" id="FungiDB:MFRU_013g00590"/>
<dbReference type="Proteomes" id="UP000322873">
    <property type="component" value="Unassembled WGS sequence"/>
</dbReference>
<evidence type="ECO:0000256" key="3">
    <source>
        <dbReference type="SAM" id="MobiDB-lite"/>
    </source>
</evidence>
<comment type="subcellular location">
    <subcellularLocation>
        <location evidence="1">Nucleus</location>
    </subcellularLocation>
</comment>
<gene>
    <name evidence="4" type="ORF">EYC84_011560</name>
</gene>
<evidence type="ECO:0000256" key="1">
    <source>
        <dbReference type="ARBA" id="ARBA00004123"/>
    </source>
</evidence>
<dbReference type="AlphaFoldDB" id="A0A5M9J7Y9"/>
<keyword evidence="5" id="KW-1185">Reference proteome</keyword>
<dbReference type="PANTHER" id="PTHR31001">
    <property type="entry name" value="UNCHARACTERIZED TRANSCRIPTIONAL REGULATORY PROTEIN"/>
    <property type="match status" value="1"/>
</dbReference>
<sequence>MAESIDSDVELPRNLNDADFDGDCTELPPSNPDSEVTSMSYIRFKSRICHVFWPNRPHAHALTPPYCDDIMKLDAQLNALHAAIPPPFQFRPISTCIADPSALIIQRLNIADLLYKSRCVLHRKHLLDTPHSPSHEHSINAGLHASMQLLDLQQQAYDAAQPDGVLSHGSLLPLFAIHARFSYSPP</sequence>
<organism evidence="4 5">
    <name type="scientific">Monilinia fructicola</name>
    <name type="common">Brown rot fungus</name>
    <name type="synonym">Ciboria fructicola</name>
    <dbReference type="NCBI Taxonomy" id="38448"/>
    <lineage>
        <taxon>Eukaryota</taxon>
        <taxon>Fungi</taxon>
        <taxon>Dikarya</taxon>
        <taxon>Ascomycota</taxon>
        <taxon>Pezizomycotina</taxon>
        <taxon>Leotiomycetes</taxon>
        <taxon>Helotiales</taxon>
        <taxon>Sclerotiniaceae</taxon>
        <taxon>Monilinia</taxon>
    </lineage>
</organism>
<accession>A0A5M9J7Y9</accession>
<dbReference type="PANTHER" id="PTHR31001:SF49">
    <property type="entry name" value="ZN(II)2CYS6 TRANSCRIPTION FACTOR (EUROFUNG)"/>
    <property type="match status" value="1"/>
</dbReference>
<evidence type="ECO:0000313" key="5">
    <source>
        <dbReference type="Proteomes" id="UP000322873"/>
    </source>
</evidence>
<evidence type="ECO:0000256" key="2">
    <source>
        <dbReference type="ARBA" id="ARBA00023242"/>
    </source>
</evidence>
<name>A0A5M9J7Y9_MONFR</name>
<dbReference type="EMBL" id="VICG01000015">
    <property type="protein sequence ID" value="KAA8564650.1"/>
    <property type="molecule type" value="Genomic_DNA"/>
</dbReference>
<protein>
    <submittedName>
        <fullName evidence="4">Uncharacterized protein</fullName>
    </submittedName>
</protein>
<dbReference type="GO" id="GO:0005634">
    <property type="term" value="C:nucleus"/>
    <property type="evidence" value="ECO:0007669"/>
    <property type="project" value="UniProtKB-SubCell"/>
</dbReference>
<dbReference type="CDD" id="cd12148">
    <property type="entry name" value="fungal_TF_MHR"/>
    <property type="match status" value="1"/>
</dbReference>
<feature type="region of interest" description="Disordered" evidence="3">
    <location>
        <begin position="1"/>
        <end position="33"/>
    </location>
</feature>